<gene>
    <name evidence="1" type="ORF">NQ317_019637</name>
</gene>
<evidence type="ECO:0000313" key="1">
    <source>
        <dbReference type="EMBL" id="KAJ8972081.1"/>
    </source>
</evidence>
<name>A0ABQ9J2R6_9CUCU</name>
<dbReference type="Proteomes" id="UP001162164">
    <property type="component" value="Unassembled WGS sequence"/>
</dbReference>
<accession>A0ABQ9J2R6</accession>
<keyword evidence="2" id="KW-1185">Reference proteome</keyword>
<organism evidence="1 2">
    <name type="scientific">Molorchus minor</name>
    <dbReference type="NCBI Taxonomy" id="1323400"/>
    <lineage>
        <taxon>Eukaryota</taxon>
        <taxon>Metazoa</taxon>
        <taxon>Ecdysozoa</taxon>
        <taxon>Arthropoda</taxon>
        <taxon>Hexapoda</taxon>
        <taxon>Insecta</taxon>
        <taxon>Pterygota</taxon>
        <taxon>Neoptera</taxon>
        <taxon>Endopterygota</taxon>
        <taxon>Coleoptera</taxon>
        <taxon>Polyphaga</taxon>
        <taxon>Cucujiformia</taxon>
        <taxon>Chrysomeloidea</taxon>
        <taxon>Cerambycidae</taxon>
        <taxon>Lamiinae</taxon>
        <taxon>Monochamini</taxon>
        <taxon>Molorchus</taxon>
    </lineage>
</organism>
<comment type="caution">
    <text evidence="1">The sequence shown here is derived from an EMBL/GenBank/DDBJ whole genome shotgun (WGS) entry which is preliminary data.</text>
</comment>
<dbReference type="EMBL" id="JAPWTJ010001390">
    <property type="protein sequence ID" value="KAJ8972081.1"/>
    <property type="molecule type" value="Genomic_DNA"/>
</dbReference>
<evidence type="ECO:0008006" key="3">
    <source>
        <dbReference type="Google" id="ProtNLM"/>
    </source>
</evidence>
<evidence type="ECO:0000313" key="2">
    <source>
        <dbReference type="Proteomes" id="UP001162164"/>
    </source>
</evidence>
<reference evidence="1" key="1">
    <citation type="journal article" date="2023" name="Insect Mol. Biol.">
        <title>Genome sequencing provides insights into the evolution of gene families encoding plant cell wall-degrading enzymes in longhorned beetles.</title>
        <authorList>
            <person name="Shin N.R."/>
            <person name="Okamura Y."/>
            <person name="Kirsch R."/>
            <person name="Pauchet Y."/>
        </authorList>
    </citation>
    <scope>NUCLEOTIDE SEQUENCE</scope>
    <source>
        <strain evidence="1">MMC_N1</strain>
    </source>
</reference>
<protein>
    <recommendedName>
        <fullName evidence="3">Ribosomal protein L22</fullName>
    </recommendedName>
</protein>
<sequence>MEIRLSVIKAVFLRSKMDLSRAKRIIKLALKKQDVSISKNSEDYSNNLLNEALLHDVVILIIDSRRYQKKFEVIAGRYHVTFLNSTSENCYPKNPLNPVAKQNLLFFL</sequence>
<proteinExistence type="predicted"/>